<feature type="compositionally biased region" description="Polar residues" evidence="1">
    <location>
        <begin position="8"/>
        <end position="17"/>
    </location>
</feature>
<gene>
    <name evidence="2" type="ORF">BaRGS_00001805</name>
</gene>
<dbReference type="EMBL" id="JACVVK020000005">
    <property type="protein sequence ID" value="KAK7506954.1"/>
    <property type="molecule type" value="Genomic_DNA"/>
</dbReference>
<organism evidence="2 3">
    <name type="scientific">Batillaria attramentaria</name>
    <dbReference type="NCBI Taxonomy" id="370345"/>
    <lineage>
        <taxon>Eukaryota</taxon>
        <taxon>Metazoa</taxon>
        <taxon>Spiralia</taxon>
        <taxon>Lophotrochozoa</taxon>
        <taxon>Mollusca</taxon>
        <taxon>Gastropoda</taxon>
        <taxon>Caenogastropoda</taxon>
        <taxon>Sorbeoconcha</taxon>
        <taxon>Cerithioidea</taxon>
        <taxon>Batillariidae</taxon>
        <taxon>Batillaria</taxon>
    </lineage>
</organism>
<dbReference type="Proteomes" id="UP001519460">
    <property type="component" value="Unassembled WGS sequence"/>
</dbReference>
<evidence type="ECO:0000313" key="3">
    <source>
        <dbReference type="Proteomes" id="UP001519460"/>
    </source>
</evidence>
<accession>A0ABD0M536</accession>
<reference evidence="2 3" key="1">
    <citation type="journal article" date="2023" name="Sci. Data">
        <title>Genome assembly of the Korean intertidal mud-creeper Batillaria attramentaria.</title>
        <authorList>
            <person name="Patra A.K."/>
            <person name="Ho P.T."/>
            <person name="Jun S."/>
            <person name="Lee S.J."/>
            <person name="Kim Y."/>
            <person name="Won Y.J."/>
        </authorList>
    </citation>
    <scope>NUCLEOTIDE SEQUENCE [LARGE SCALE GENOMIC DNA]</scope>
    <source>
        <strain evidence="2">Wonlab-2016</strain>
    </source>
</reference>
<protein>
    <submittedName>
        <fullName evidence="2">Uncharacterized protein</fullName>
    </submittedName>
</protein>
<keyword evidence="3" id="KW-1185">Reference proteome</keyword>
<evidence type="ECO:0000313" key="2">
    <source>
        <dbReference type="EMBL" id="KAK7506954.1"/>
    </source>
</evidence>
<comment type="caution">
    <text evidence="2">The sequence shown here is derived from an EMBL/GenBank/DDBJ whole genome shotgun (WGS) entry which is preliminary data.</text>
</comment>
<feature type="region of interest" description="Disordered" evidence="1">
    <location>
        <begin position="1"/>
        <end position="22"/>
    </location>
</feature>
<proteinExistence type="predicted"/>
<dbReference type="AlphaFoldDB" id="A0ABD0M536"/>
<name>A0ABD0M536_9CAEN</name>
<sequence>MAEKQDNKGLSNAQQKQLGEERETWCSVERMKEQTWCRKTRRHYDTHLESHLFEEGAGFTYEPRCTFQVNAPTHRERRHFNRRHREFHTYSSTCTVRCKTVLTCESQDGGKFVVMEC</sequence>
<evidence type="ECO:0000256" key="1">
    <source>
        <dbReference type="SAM" id="MobiDB-lite"/>
    </source>
</evidence>